<dbReference type="InterPro" id="IPR024535">
    <property type="entry name" value="RHGA/B-epi-like_pectate_lyase"/>
</dbReference>
<accession>A0AAN6GIT7</accession>
<organism evidence="3 4">
    <name type="scientific">Tilletia horrida</name>
    <dbReference type="NCBI Taxonomy" id="155126"/>
    <lineage>
        <taxon>Eukaryota</taxon>
        <taxon>Fungi</taxon>
        <taxon>Dikarya</taxon>
        <taxon>Basidiomycota</taxon>
        <taxon>Ustilaginomycotina</taxon>
        <taxon>Exobasidiomycetes</taxon>
        <taxon>Tilletiales</taxon>
        <taxon>Tilletiaceae</taxon>
        <taxon>Tilletia</taxon>
    </lineage>
</organism>
<dbReference type="PANTHER" id="PTHR31339">
    <property type="entry name" value="PECTIN LYASE-RELATED"/>
    <property type="match status" value="1"/>
</dbReference>
<reference evidence="3" key="1">
    <citation type="journal article" date="2023" name="PhytoFront">
        <title>Draft Genome Resources of Seven Strains of Tilletia horrida, Causal Agent of Kernel Smut of Rice.</title>
        <authorList>
            <person name="Khanal S."/>
            <person name="Antony Babu S."/>
            <person name="Zhou X.G."/>
        </authorList>
    </citation>
    <scope>NUCLEOTIDE SEQUENCE</scope>
    <source>
        <strain evidence="3">TX6</strain>
    </source>
</reference>
<dbReference type="SUPFAM" id="SSF51126">
    <property type="entry name" value="Pectin lyase-like"/>
    <property type="match status" value="2"/>
</dbReference>
<feature type="domain" description="Rhamnogalacturonase A/B/Epimerase-like pectate lyase" evidence="2">
    <location>
        <begin position="464"/>
        <end position="524"/>
    </location>
</feature>
<dbReference type="PANTHER" id="PTHR31339:SF9">
    <property type="entry name" value="PLASMIN AND FIBRONECTIN-BINDING PROTEIN A"/>
    <property type="match status" value="1"/>
</dbReference>
<dbReference type="AlphaFoldDB" id="A0AAN6GIT7"/>
<proteinExistence type="predicted"/>
<feature type="region of interest" description="Disordered" evidence="1">
    <location>
        <begin position="547"/>
        <end position="606"/>
    </location>
</feature>
<dbReference type="Pfam" id="PF12708">
    <property type="entry name" value="Pect-lyase_RHGA_epim"/>
    <property type="match status" value="2"/>
</dbReference>
<feature type="compositionally biased region" description="Acidic residues" evidence="1">
    <location>
        <begin position="587"/>
        <end position="598"/>
    </location>
</feature>
<dbReference type="Gene3D" id="2.160.20.10">
    <property type="entry name" value="Single-stranded right-handed beta-helix, Pectin lyase-like"/>
    <property type="match status" value="2"/>
</dbReference>
<evidence type="ECO:0000313" key="4">
    <source>
        <dbReference type="Proteomes" id="UP001176517"/>
    </source>
</evidence>
<evidence type="ECO:0000313" key="3">
    <source>
        <dbReference type="EMBL" id="KAK0543589.1"/>
    </source>
</evidence>
<evidence type="ECO:0000259" key="2">
    <source>
        <dbReference type="Pfam" id="PF12708"/>
    </source>
</evidence>
<dbReference type="InterPro" id="IPR011050">
    <property type="entry name" value="Pectin_lyase_fold/virulence"/>
</dbReference>
<evidence type="ECO:0000256" key="1">
    <source>
        <dbReference type="SAM" id="MobiDB-lite"/>
    </source>
</evidence>
<dbReference type="InterPro" id="IPR051801">
    <property type="entry name" value="GH28_Enzymes"/>
</dbReference>
<gene>
    <name evidence="3" type="ORF">OC846_006363</name>
</gene>
<comment type="caution">
    <text evidence="3">The sequence shown here is derived from an EMBL/GenBank/DDBJ whole genome shotgun (WGS) entry which is preliminary data.</text>
</comment>
<dbReference type="EMBL" id="JAPDMZ010000345">
    <property type="protein sequence ID" value="KAK0543589.1"/>
    <property type="molecule type" value="Genomic_DNA"/>
</dbReference>
<name>A0AAN6GIT7_9BASI</name>
<keyword evidence="4" id="KW-1185">Reference proteome</keyword>
<feature type="compositionally biased region" description="Low complexity" evidence="1">
    <location>
        <begin position="560"/>
        <end position="586"/>
    </location>
</feature>
<dbReference type="InterPro" id="IPR012334">
    <property type="entry name" value="Pectin_lyas_fold"/>
</dbReference>
<feature type="domain" description="Rhamnogalacturonase A/B/Epimerase-like pectate lyase" evidence="2">
    <location>
        <begin position="89"/>
        <end position="312"/>
    </location>
</feature>
<sequence length="885" mass="97481">MPASQTQLPFQKSASHNYISELEQCIEQVYHRLTVLAATIQTDPMYVKEIDDPHGWKRPDSGYIPWWYGEIAHLGKSPYHLDPQAYDIFRNVKDYGAVGDGITLDDDAIQKAMTAGGRCSQGCGSSTTQNAVVYFPPGTYLLSRPIQSYYGTSLVGDVNWRPVLKAAPQFNGTALVDEDPYDSKGQLWWINQVNFFRQTRNIVFDVRDQENGLHGTGIHRPTSQATALSNCHFEASRTNPDTQQQGILMEAGSGGNMGNLTFRGGQFGLSIGNQQFTVTDLRFEGQTKAAINVFWSWTMNFQNVEVRDTPIGLLAPTNFASTVDAKGSGQNAASILMVDWRLQNVGRALAISSTNSGVFTIENLRALHTPVIVSSGTGNASADAVAQQTVILAGETASSSGKCLHVAAWTQGAVFEGDRAGRWTQGHVVPAQRPDCMTHRGYDDGRWFTRSRPEYEDLKAEHVIDVKKEGAKGDGITDDTRALQHVLDKAKDLPDSIIFIPHGTYIVKSTLLIHPGTRLVGEAYSVLMGAGPHFNDMDNPKVVFRFGLPPHRRRKSPTTQRQPRSHPSSSSHATNTPADADFFSSDSDADSDDFEEVEDTKRDTQPRWSHRLKYGRVEVSDIVFSTRGPAAGAIVVEWNLPKPDADSDPALQGSVGLWDAHVRLGGLHASIYMSGTWVWLADHDLDRKTNSSDQITVYSGRGVLVENTKGGPVWMYGVGSEHHLLHQFNLYKAKSVLMSIPQTETAYFQGNGWPAATETQPPSADYHDPLFRITSAPTLNNSLIDPAFDRGIALRIRKSKDVIVYGPGLYSFFNNYSTDCSQKNGPCQRSIVSLERIKPDANVAIMNLNTVGTDSMLDLDHVRIAPTSFWRNGFTATIARWTAGP</sequence>
<protein>
    <recommendedName>
        <fullName evidence="2">Rhamnogalacturonase A/B/Epimerase-like pectate lyase domain-containing protein</fullName>
    </recommendedName>
</protein>
<dbReference type="Proteomes" id="UP001176517">
    <property type="component" value="Unassembled WGS sequence"/>
</dbReference>
<dbReference type="CDD" id="cd23668">
    <property type="entry name" value="GH55_beta13glucanase-like"/>
    <property type="match status" value="1"/>
</dbReference>